<feature type="signal peptide" evidence="2">
    <location>
        <begin position="1"/>
        <end position="20"/>
    </location>
</feature>
<proteinExistence type="predicted"/>
<evidence type="ECO:0000313" key="4">
    <source>
        <dbReference type="Proteomes" id="UP001515660"/>
    </source>
</evidence>
<feature type="compositionally biased region" description="Low complexity" evidence="1">
    <location>
        <begin position="55"/>
        <end position="72"/>
    </location>
</feature>
<gene>
    <name evidence="3" type="ORF">G8O29_16480</name>
</gene>
<accession>A0ABX0GBU9</accession>
<feature type="non-terminal residue" evidence="3">
    <location>
        <position position="83"/>
    </location>
</feature>
<reference evidence="3 4" key="1">
    <citation type="journal article" date="2022" name="Microorganisms">
        <title>Genome Sequence and Characterization of a Xanthorhodopsin-Containing, Aerobic Anoxygenic Phototrophic Rhodobacter Species, Isolated from Mesophilic Conditions at Yellowstone National Park.</title>
        <authorList>
            <person name="Kyndt J.A."/>
            <person name="Robertson S."/>
            <person name="Shoffstall I.B."/>
            <person name="Ramaley R.F."/>
            <person name="Meyer T.E."/>
        </authorList>
    </citation>
    <scope>NUCLEOTIDE SEQUENCE [LARGE SCALE GENOMIC DNA]</scope>
    <source>
        <strain evidence="3 4">M37P</strain>
    </source>
</reference>
<evidence type="ECO:0000256" key="2">
    <source>
        <dbReference type="SAM" id="SignalP"/>
    </source>
</evidence>
<dbReference type="Proteomes" id="UP001515660">
    <property type="component" value="Unassembled WGS sequence"/>
</dbReference>
<organism evidence="3 4">
    <name type="scientific">Rhodobacter calidifons</name>
    <dbReference type="NCBI Taxonomy" id="2715277"/>
    <lineage>
        <taxon>Bacteria</taxon>
        <taxon>Pseudomonadati</taxon>
        <taxon>Pseudomonadota</taxon>
        <taxon>Alphaproteobacteria</taxon>
        <taxon>Rhodobacterales</taxon>
        <taxon>Rhodobacter group</taxon>
        <taxon>Rhodobacter</taxon>
    </lineage>
</organism>
<dbReference type="RefSeq" id="WP_207623923.1">
    <property type="nucleotide sequence ID" value="NZ_JAANHS010000019.1"/>
</dbReference>
<evidence type="ECO:0000313" key="3">
    <source>
        <dbReference type="EMBL" id="NHB78318.1"/>
    </source>
</evidence>
<keyword evidence="2" id="KW-0732">Signal</keyword>
<comment type="caution">
    <text evidence="3">The sequence shown here is derived from an EMBL/GenBank/DDBJ whole genome shotgun (WGS) entry which is preliminary data.</text>
</comment>
<feature type="region of interest" description="Disordered" evidence="1">
    <location>
        <begin position="48"/>
        <end position="83"/>
    </location>
</feature>
<protein>
    <recommendedName>
        <fullName evidence="5">Lipoprotein</fullName>
    </recommendedName>
</protein>
<dbReference type="PROSITE" id="PS51257">
    <property type="entry name" value="PROKAR_LIPOPROTEIN"/>
    <property type="match status" value="1"/>
</dbReference>
<dbReference type="EMBL" id="JAANHS010000019">
    <property type="protein sequence ID" value="NHB78318.1"/>
    <property type="molecule type" value="Genomic_DNA"/>
</dbReference>
<evidence type="ECO:0000256" key="1">
    <source>
        <dbReference type="SAM" id="MobiDB-lite"/>
    </source>
</evidence>
<keyword evidence="4" id="KW-1185">Reference proteome</keyword>
<name>A0ABX0GBU9_9RHOB</name>
<feature type="chain" id="PRO_5045735337" description="Lipoprotein" evidence="2">
    <location>
        <begin position="21"/>
        <end position="83"/>
    </location>
</feature>
<evidence type="ECO:0008006" key="5">
    <source>
        <dbReference type="Google" id="ProtNLM"/>
    </source>
</evidence>
<sequence>MPRRLSLAVLLLCAAPLLSACQLTGAKGPASATDADVTPNAVIGDPIDVKPLDSPPAAAAKARPGAADAGAGRETPVPAAASS</sequence>